<dbReference type="OrthoDB" id="430637at2759"/>
<evidence type="ECO:0000256" key="6">
    <source>
        <dbReference type="ARBA" id="ARBA00022989"/>
    </source>
</evidence>
<dbReference type="PANTHER" id="PTHR21230">
    <property type="entry name" value="VESICLE TRANSPORT V-SNARE PROTEIN VTI1-RELATED"/>
    <property type="match status" value="1"/>
</dbReference>
<dbReference type="GO" id="GO:0005789">
    <property type="term" value="C:endoplasmic reticulum membrane"/>
    <property type="evidence" value="ECO:0007669"/>
    <property type="project" value="TreeGrafter"/>
</dbReference>
<protein>
    <submittedName>
        <fullName evidence="12">Premrnasplicing factor syf1</fullName>
    </submittedName>
</protein>
<dbReference type="GeneID" id="36406775"/>
<dbReference type="GO" id="GO:0005484">
    <property type="term" value="F:SNAP receptor activity"/>
    <property type="evidence" value="ECO:0007669"/>
    <property type="project" value="TreeGrafter"/>
</dbReference>
<dbReference type="InterPro" id="IPR010989">
    <property type="entry name" value="SNARE"/>
</dbReference>
<dbReference type="Gene3D" id="1.20.58.400">
    <property type="entry name" value="t-snare proteins"/>
    <property type="match status" value="1"/>
</dbReference>
<evidence type="ECO:0000259" key="11">
    <source>
        <dbReference type="Pfam" id="PF05008"/>
    </source>
</evidence>
<dbReference type="GO" id="GO:0006886">
    <property type="term" value="P:intracellular protein transport"/>
    <property type="evidence" value="ECO:0007669"/>
    <property type="project" value="InterPro"/>
</dbReference>
<keyword evidence="7" id="KW-0175">Coiled coil</keyword>
<sequence>MTEAFMGYSEDFEQCRDEAMEDIRSITKADNERERNELVERAQGNISEAERYMRILESESRAGDSQDRRRMHQQLRTFKSQLDKLKSNLERSKLMEGSQQRQQASAPQDNVARYHQRTERIEDHLGDAQAIIAQTEATAQNINRNLADQREHLINVRTNVDATREDTAEAAMHLKKLKCKMASQIVFLYLVILGLIVVIIWQVISKFV</sequence>
<dbReference type="Gene3D" id="1.20.5.110">
    <property type="match status" value="1"/>
</dbReference>
<evidence type="ECO:0000256" key="9">
    <source>
        <dbReference type="SAM" id="MobiDB-lite"/>
    </source>
</evidence>
<evidence type="ECO:0000313" key="12">
    <source>
        <dbReference type="EMBL" id="CEG41370.1"/>
    </source>
</evidence>
<dbReference type="PANTHER" id="PTHR21230:SF94">
    <property type="entry name" value="T-SNARE COILED-COIL HOMOLOGY DOMAIN-CONTAINING PROTEIN"/>
    <property type="match status" value="1"/>
</dbReference>
<feature type="compositionally biased region" description="Polar residues" evidence="9">
    <location>
        <begin position="97"/>
        <end position="108"/>
    </location>
</feature>
<dbReference type="InterPro" id="IPR038407">
    <property type="entry name" value="v-SNARE_N_sf"/>
</dbReference>
<dbReference type="GO" id="GO:0005794">
    <property type="term" value="C:Golgi apparatus"/>
    <property type="evidence" value="ECO:0007669"/>
    <property type="project" value="TreeGrafter"/>
</dbReference>
<dbReference type="AlphaFoldDB" id="A0A0P1AJI3"/>
<dbReference type="FunFam" id="1.20.5.110:FF:000002">
    <property type="entry name" value="Vesicle transport through interaction with t-SNAREsB"/>
    <property type="match status" value="1"/>
</dbReference>
<feature type="region of interest" description="Disordered" evidence="9">
    <location>
        <begin position="93"/>
        <end position="113"/>
    </location>
</feature>
<name>A0A0P1AJI3_PLAHL</name>
<proteinExistence type="inferred from homology"/>
<dbReference type="RefSeq" id="XP_024577739.1">
    <property type="nucleotide sequence ID" value="XM_024727131.1"/>
</dbReference>
<feature type="transmembrane region" description="Helical" evidence="10">
    <location>
        <begin position="185"/>
        <end position="204"/>
    </location>
</feature>
<reference evidence="13" key="1">
    <citation type="submission" date="2014-09" db="EMBL/GenBank/DDBJ databases">
        <authorList>
            <person name="Sharma Rahul"/>
            <person name="Thines Marco"/>
        </authorList>
    </citation>
    <scope>NUCLEOTIDE SEQUENCE [LARGE SCALE GENOMIC DNA]</scope>
</reference>
<dbReference type="GO" id="GO:0006906">
    <property type="term" value="P:vesicle fusion"/>
    <property type="evidence" value="ECO:0007669"/>
    <property type="project" value="TreeGrafter"/>
</dbReference>
<evidence type="ECO:0000313" key="13">
    <source>
        <dbReference type="Proteomes" id="UP000054928"/>
    </source>
</evidence>
<dbReference type="GO" id="GO:0012507">
    <property type="term" value="C:ER to Golgi transport vesicle membrane"/>
    <property type="evidence" value="ECO:0007669"/>
    <property type="project" value="TreeGrafter"/>
</dbReference>
<dbReference type="SUPFAM" id="SSF58038">
    <property type="entry name" value="SNARE fusion complex"/>
    <property type="match status" value="1"/>
</dbReference>
<keyword evidence="3" id="KW-0813">Transport</keyword>
<dbReference type="CDD" id="cd15862">
    <property type="entry name" value="SNARE_Vti1"/>
    <property type="match status" value="1"/>
</dbReference>
<evidence type="ECO:0000256" key="3">
    <source>
        <dbReference type="ARBA" id="ARBA00022448"/>
    </source>
</evidence>
<evidence type="ECO:0000256" key="7">
    <source>
        <dbReference type="ARBA" id="ARBA00023054"/>
    </source>
</evidence>
<evidence type="ECO:0000256" key="1">
    <source>
        <dbReference type="ARBA" id="ARBA00004211"/>
    </source>
</evidence>
<comment type="similarity">
    <text evidence="2">Belongs to the VTI1 family.</text>
</comment>
<evidence type="ECO:0000256" key="8">
    <source>
        <dbReference type="ARBA" id="ARBA00023136"/>
    </source>
</evidence>
<dbReference type="STRING" id="4781.A0A0P1AJI3"/>
<keyword evidence="13" id="KW-1185">Reference proteome</keyword>
<organism evidence="12 13">
    <name type="scientific">Plasmopara halstedii</name>
    <name type="common">Downy mildew of sunflower</name>
    <dbReference type="NCBI Taxonomy" id="4781"/>
    <lineage>
        <taxon>Eukaryota</taxon>
        <taxon>Sar</taxon>
        <taxon>Stramenopiles</taxon>
        <taxon>Oomycota</taxon>
        <taxon>Peronosporomycetes</taxon>
        <taxon>Peronosporales</taxon>
        <taxon>Peronosporaceae</taxon>
        <taxon>Plasmopara</taxon>
    </lineage>
</organism>
<dbReference type="GO" id="GO:0031902">
    <property type="term" value="C:late endosome membrane"/>
    <property type="evidence" value="ECO:0007669"/>
    <property type="project" value="TreeGrafter"/>
</dbReference>
<keyword evidence="5" id="KW-0653">Protein transport</keyword>
<dbReference type="SUPFAM" id="SSF47661">
    <property type="entry name" value="t-snare proteins"/>
    <property type="match status" value="1"/>
</dbReference>
<evidence type="ECO:0000256" key="4">
    <source>
        <dbReference type="ARBA" id="ARBA00022692"/>
    </source>
</evidence>
<dbReference type="Pfam" id="PF05008">
    <property type="entry name" value="V-SNARE"/>
    <property type="match status" value="1"/>
</dbReference>
<keyword evidence="4 10" id="KW-0812">Transmembrane</keyword>
<keyword evidence="6 10" id="KW-1133">Transmembrane helix</keyword>
<keyword evidence="8 10" id="KW-0472">Membrane</keyword>
<evidence type="ECO:0000256" key="5">
    <source>
        <dbReference type="ARBA" id="ARBA00022927"/>
    </source>
</evidence>
<accession>A0A0P1AJI3</accession>
<feature type="domain" description="Vesicle transport v-SNARE N-terminal" evidence="11">
    <location>
        <begin position="1"/>
        <end position="92"/>
    </location>
</feature>
<dbReference type="EMBL" id="CCYD01000553">
    <property type="protein sequence ID" value="CEG41370.1"/>
    <property type="molecule type" value="Genomic_DNA"/>
</dbReference>
<comment type="subcellular location">
    <subcellularLocation>
        <location evidence="1">Membrane</location>
        <topology evidence="1">Single-pass type IV membrane protein</topology>
    </subcellularLocation>
</comment>
<dbReference type="OMA" id="CRDEAME"/>
<dbReference type="GO" id="GO:0031201">
    <property type="term" value="C:SNARE complex"/>
    <property type="evidence" value="ECO:0007669"/>
    <property type="project" value="TreeGrafter"/>
</dbReference>
<dbReference type="GO" id="GO:0000149">
    <property type="term" value="F:SNARE binding"/>
    <property type="evidence" value="ECO:0007669"/>
    <property type="project" value="TreeGrafter"/>
</dbReference>
<evidence type="ECO:0000256" key="10">
    <source>
        <dbReference type="SAM" id="Phobius"/>
    </source>
</evidence>
<dbReference type="InterPro" id="IPR007705">
    <property type="entry name" value="Vesicle_trsprt_v-SNARE_N"/>
</dbReference>
<evidence type="ECO:0000256" key="2">
    <source>
        <dbReference type="ARBA" id="ARBA00006108"/>
    </source>
</evidence>
<dbReference type="Proteomes" id="UP000054928">
    <property type="component" value="Unassembled WGS sequence"/>
</dbReference>